<dbReference type="RefSeq" id="WP_377316259.1">
    <property type="nucleotide sequence ID" value="NZ_JBHUIY010000018.1"/>
</dbReference>
<accession>A0ABW5CDZ1</accession>
<sequence length="291" mass="30540">MTDPIDPADDPLATAPVRAPEAFAALLGNALATLPAEGAPAAPPPAPSPAPTDLPPGPVDALLGHAAPAGLGSLEMPERLDLLAALLARPEDDFIAQDLLANCWPGPGGETSRAALAVALNLAHHFARPERLPMACLKAWRLLDPVTFRPALVHRLATLCALARQSDAPGSVLLPLDYGEIELIEYLYETLDPGDEIAVLAEVMTLAGLGDRRLALIRRMPIRARRRLEAVDPPERAALRPGLVRSRALLDHLGATLADPALAQAARHATGDLDRLIATTDTPRPGADGPA</sequence>
<evidence type="ECO:0000256" key="1">
    <source>
        <dbReference type="SAM" id="MobiDB-lite"/>
    </source>
</evidence>
<comment type="caution">
    <text evidence="2">The sequence shown here is derived from an EMBL/GenBank/DDBJ whole genome shotgun (WGS) entry which is preliminary data.</text>
</comment>
<dbReference type="EMBL" id="JBHUIY010000018">
    <property type="protein sequence ID" value="MFD2234238.1"/>
    <property type="molecule type" value="Genomic_DNA"/>
</dbReference>
<feature type="region of interest" description="Disordered" evidence="1">
    <location>
        <begin position="35"/>
        <end position="62"/>
    </location>
</feature>
<evidence type="ECO:0000313" key="3">
    <source>
        <dbReference type="Proteomes" id="UP001597296"/>
    </source>
</evidence>
<feature type="compositionally biased region" description="Pro residues" evidence="1">
    <location>
        <begin position="41"/>
        <end position="58"/>
    </location>
</feature>
<keyword evidence="3" id="KW-1185">Reference proteome</keyword>
<name>A0ABW5CDZ1_9PROT</name>
<reference evidence="3" key="1">
    <citation type="journal article" date="2019" name="Int. J. Syst. Evol. Microbiol.">
        <title>The Global Catalogue of Microorganisms (GCM) 10K type strain sequencing project: providing services to taxonomists for standard genome sequencing and annotation.</title>
        <authorList>
            <consortium name="The Broad Institute Genomics Platform"/>
            <consortium name="The Broad Institute Genome Sequencing Center for Infectious Disease"/>
            <person name="Wu L."/>
            <person name="Ma J."/>
        </authorList>
    </citation>
    <scope>NUCLEOTIDE SEQUENCE [LARGE SCALE GENOMIC DNA]</scope>
    <source>
        <strain evidence="3">KCTC 15012</strain>
    </source>
</reference>
<gene>
    <name evidence="2" type="ORF">ACFSNB_10520</name>
</gene>
<evidence type="ECO:0000313" key="2">
    <source>
        <dbReference type="EMBL" id="MFD2234238.1"/>
    </source>
</evidence>
<proteinExistence type="predicted"/>
<organism evidence="2 3">
    <name type="scientific">Phaeospirillum tilakii</name>
    <dbReference type="NCBI Taxonomy" id="741673"/>
    <lineage>
        <taxon>Bacteria</taxon>
        <taxon>Pseudomonadati</taxon>
        <taxon>Pseudomonadota</taxon>
        <taxon>Alphaproteobacteria</taxon>
        <taxon>Rhodospirillales</taxon>
        <taxon>Rhodospirillaceae</taxon>
        <taxon>Phaeospirillum</taxon>
    </lineage>
</organism>
<protein>
    <submittedName>
        <fullName evidence="2">Uncharacterized protein</fullName>
    </submittedName>
</protein>
<dbReference type="Proteomes" id="UP001597296">
    <property type="component" value="Unassembled WGS sequence"/>
</dbReference>